<evidence type="ECO:0000256" key="7">
    <source>
        <dbReference type="PROSITE-ProRule" id="PRU00322"/>
    </source>
</evidence>
<dbReference type="InterPro" id="IPR001876">
    <property type="entry name" value="Znf_RanBP2"/>
</dbReference>
<evidence type="ECO:0000313" key="11">
    <source>
        <dbReference type="Proteomes" id="UP001211907"/>
    </source>
</evidence>
<reference evidence="10" key="1">
    <citation type="submission" date="2020-05" db="EMBL/GenBank/DDBJ databases">
        <title>Phylogenomic resolution of chytrid fungi.</title>
        <authorList>
            <person name="Stajich J.E."/>
            <person name="Amses K."/>
            <person name="Simmons R."/>
            <person name="Seto K."/>
            <person name="Myers J."/>
            <person name="Bonds A."/>
            <person name="Quandt C.A."/>
            <person name="Barry K."/>
            <person name="Liu P."/>
            <person name="Grigoriev I."/>
            <person name="Longcore J.E."/>
            <person name="James T.Y."/>
        </authorList>
    </citation>
    <scope>NUCLEOTIDE SEQUENCE</scope>
    <source>
        <strain evidence="10">JEL0513</strain>
    </source>
</reference>
<keyword evidence="3 7" id="KW-0863">Zinc-finger</keyword>
<protein>
    <recommendedName>
        <fullName evidence="9">RanBP2-type domain-containing protein</fullName>
    </recommendedName>
</protein>
<dbReference type="SMART" id="SM00248">
    <property type="entry name" value="ANK"/>
    <property type="match status" value="13"/>
</dbReference>
<feature type="repeat" description="ANK" evidence="6">
    <location>
        <begin position="330"/>
        <end position="362"/>
    </location>
</feature>
<dbReference type="PROSITE" id="PS01358">
    <property type="entry name" value="ZF_RANBP2_1"/>
    <property type="match status" value="2"/>
</dbReference>
<dbReference type="PROSITE" id="PS50088">
    <property type="entry name" value="ANK_REPEAT"/>
    <property type="match status" value="1"/>
</dbReference>
<dbReference type="Gene3D" id="4.10.1060.10">
    <property type="entry name" value="Zinc finger, RanBP2-type"/>
    <property type="match status" value="2"/>
</dbReference>
<keyword evidence="2" id="KW-0677">Repeat</keyword>
<dbReference type="InterPro" id="IPR002110">
    <property type="entry name" value="Ankyrin_rpt"/>
</dbReference>
<evidence type="ECO:0000256" key="1">
    <source>
        <dbReference type="ARBA" id="ARBA00022723"/>
    </source>
</evidence>
<evidence type="ECO:0000313" key="10">
    <source>
        <dbReference type="EMBL" id="KAJ3096332.1"/>
    </source>
</evidence>
<feature type="domain" description="RanBP2-type" evidence="9">
    <location>
        <begin position="992"/>
        <end position="1021"/>
    </location>
</feature>
<accession>A0AAD5SX54</accession>
<dbReference type="GO" id="GO:0008270">
    <property type="term" value="F:zinc ion binding"/>
    <property type="evidence" value="ECO:0007669"/>
    <property type="project" value="UniProtKB-KW"/>
</dbReference>
<organism evidence="10 11">
    <name type="scientific">Physocladia obscura</name>
    <dbReference type="NCBI Taxonomy" id="109957"/>
    <lineage>
        <taxon>Eukaryota</taxon>
        <taxon>Fungi</taxon>
        <taxon>Fungi incertae sedis</taxon>
        <taxon>Chytridiomycota</taxon>
        <taxon>Chytridiomycota incertae sedis</taxon>
        <taxon>Chytridiomycetes</taxon>
        <taxon>Chytridiales</taxon>
        <taxon>Chytriomycetaceae</taxon>
        <taxon>Physocladia</taxon>
    </lineage>
</organism>
<dbReference type="InterPro" id="IPR051165">
    <property type="entry name" value="Multifunctional_ANK_Repeat"/>
</dbReference>
<evidence type="ECO:0000256" key="6">
    <source>
        <dbReference type="PROSITE-ProRule" id="PRU00023"/>
    </source>
</evidence>
<comment type="caution">
    <text evidence="10">The sequence shown here is derived from an EMBL/GenBank/DDBJ whole genome shotgun (WGS) entry which is preliminary data.</text>
</comment>
<evidence type="ECO:0000256" key="4">
    <source>
        <dbReference type="ARBA" id="ARBA00022833"/>
    </source>
</evidence>
<dbReference type="Pfam" id="PF00641">
    <property type="entry name" value="Zn_ribbon_RanBP"/>
    <property type="match status" value="2"/>
</dbReference>
<sequence length="1315" mass="145100">MVGNIADWLSFDPILSRIATEDSRAVEDFVRRAFLMAKRHAASFDWDSKSEQSIDQSANDNTFSFHRNVYVRFGFSPHNSLKAVALILALHSGDPDFVLSENWLCWAVEMHDSQTLKLLLACGNGGEAFVSRDILIAHNRIDPSFKDNWLLRRACEVGAVEIVCILLDPVYSCDPTSCNNMAIQNSCKNGHSDVVSLLLKDSRIDPAVNDNFPLRIAAENGHLNIVAMLLASEDEQQSSGTFHTLHKKTNNFHPDTGTLTSISAMPEYSSFSFEELRLQDYSNFDRTKTRKNVNTVALGNYALLKASENGHVQVVSLLLFHSAVLSTISHSNAPLVKAAQNGHAEVVSRLLLSGMDPSLNCNEALIAAVLGDYGSVIQVLLNDHRIDPSADFNFAILKAVEMNCHEAISILSKDKRVNLTDTPLDLPSKKCQGKALLDQNPQEYHGFSVIEESMTGGRSTVNFTAITASLENRMWSFEELRLGYMLSTTNSKKKDNSKDLLREACEKGNLAQKYYDIVIELLSHSEWYNLVNETSSCCNETLLESLVQDSDAPLDLIEHLLVSGARVSFKDQTGNSEIALAACSARFEFDILQLLLRYIPDNESRSNYLEAALSACLWINTKAAMELIRLGAKFHSDPRNLPLFKHALRSKDTIILETFLTALPNGKNNILDDNTYLLFHYAITADPHCVAPLTTLLRYFKNEILTNKISLLETAGNRNLTLLEVILDFGHSDAVYFLVNEFGVDLNNHINPVSQVTPLYFVSMKENTGMLELLLSLNADPNQLIPLNGQSILHHVAQLSEKAIEILLANGASITKRAATPPYQTPVHSVCAMKSQNNIIDLITRTQSGWQTMQDADGNTPLHTFFLQTEPLPLIFWNPLECLFLLLLRGASWSVRNSAGLTAFDIAPNSAKTLLARWIAINNGVFNVESLAQKCTSVLNSENVVVEGADVQVQNMIENFTPRIEARLNSSDLAILRHLCGKDTSPDLLEALATEWICQKCTVPNKQKNAKCLFCDAVKGAERIVEPNADWNCPLCLVPNISTSTVCVACESEYPRLWNCPYCLTNGNISRVCIACGGVDRNLTLTGPAEAFTRYNSSAIPVFTNHQDPPPRFAADWQEPLEQPPGAPIQNPFGHPPVIEVARFGRPEIQRPGNFAPRLFPALGEIIPPEITRFGNRLFELPTFIPEEDVAPQVTPPRGGFAPGAFGFGGFAPAAGVFTFGEQRPVLPAIERGDETRIFPTATQPQVTGFAFAQQTVGEATANFGDLVLGTAAELTSPFLPTATRFGQQQQPPLERVENLRPVPQRDLGNGVGQD</sequence>
<keyword evidence="1" id="KW-0479">Metal-binding</keyword>
<evidence type="ECO:0000256" key="5">
    <source>
        <dbReference type="ARBA" id="ARBA00023043"/>
    </source>
</evidence>
<keyword evidence="4" id="KW-0862">Zinc</keyword>
<dbReference type="PANTHER" id="PTHR24123">
    <property type="entry name" value="ANKYRIN REPEAT-CONTAINING"/>
    <property type="match status" value="1"/>
</dbReference>
<evidence type="ECO:0000259" key="9">
    <source>
        <dbReference type="PROSITE" id="PS50199"/>
    </source>
</evidence>
<dbReference type="SUPFAM" id="SSF48403">
    <property type="entry name" value="Ankyrin repeat"/>
    <property type="match status" value="2"/>
</dbReference>
<dbReference type="Proteomes" id="UP001211907">
    <property type="component" value="Unassembled WGS sequence"/>
</dbReference>
<proteinExistence type="predicted"/>
<dbReference type="PANTHER" id="PTHR24123:SF141">
    <property type="entry name" value="ANKYRIN 2, ISOFORM U"/>
    <property type="match status" value="1"/>
</dbReference>
<evidence type="ECO:0000256" key="8">
    <source>
        <dbReference type="SAM" id="MobiDB-lite"/>
    </source>
</evidence>
<gene>
    <name evidence="10" type="ORF">HK100_005591</name>
</gene>
<dbReference type="PROSITE" id="PS50199">
    <property type="entry name" value="ZF_RANBP2_2"/>
    <property type="match status" value="2"/>
</dbReference>
<dbReference type="SMART" id="SM00547">
    <property type="entry name" value="ZnF_RBZ"/>
    <property type="match status" value="3"/>
</dbReference>
<dbReference type="Gene3D" id="1.10.10.2360">
    <property type="match status" value="1"/>
</dbReference>
<name>A0AAD5SX54_9FUNG</name>
<dbReference type="Gene3D" id="1.25.40.20">
    <property type="entry name" value="Ankyrin repeat-containing domain"/>
    <property type="match status" value="4"/>
</dbReference>
<dbReference type="InterPro" id="IPR036770">
    <property type="entry name" value="Ankyrin_rpt-contain_sf"/>
</dbReference>
<keyword evidence="11" id="KW-1185">Reference proteome</keyword>
<feature type="region of interest" description="Disordered" evidence="8">
    <location>
        <begin position="1284"/>
        <end position="1315"/>
    </location>
</feature>
<dbReference type="Pfam" id="PF12796">
    <property type="entry name" value="Ank_2"/>
    <property type="match status" value="3"/>
</dbReference>
<keyword evidence="5 6" id="KW-0040">ANK repeat</keyword>
<evidence type="ECO:0000256" key="2">
    <source>
        <dbReference type="ARBA" id="ARBA00022737"/>
    </source>
</evidence>
<dbReference type="EMBL" id="JADGJH010002608">
    <property type="protein sequence ID" value="KAJ3096332.1"/>
    <property type="molecule type" value="Genomic_DNA"/>
</dbReference>
<feature type="domain" description="RanBP2-type" evidence="9">
    <location>
        <begin position="1026"/>
        <end position="1056"/>
    </location>
</feature>
<evidence type="ECO:0000256" key="3">
    <source>
        <dbReference type="ARBA" id="ARBA00022771"/>
    </source>
</evidence>